<protein>
    <recommendedName>
        <fullName evidence="2">Putative plant transposon protein domain-containing protein</fullName>
    </recommendedName>
</protein>
<accession>A0ABD1L9E5</accession>
<dbReference type="Proteomes" id="UP001603857">
    <property type="component" value="Unassembled WGS sequence"/>
</dbReference>
<proteinExistence type="predicted"/>
<dbReference type="Pfam" id="PF20167">
    <property type="entry name" value="Transposase_32"/>
    <property type="match status" value="1"/>
</dbReference>
<evidence type="ECO:0000313" key="4">
    <source>
        <dbReference type="Proteomes" id="UP001603857"/>
    </source>
</evidence>
<keyword evidence="4" id="KW-1185">Reference proteome</keyword>
<dbReference type="AlphaFoldDB" id="A0ABD1L9E5"/>
<feature type="compositionally biased region" description="Acidic residues" evidence="1">
    <location>
        <begin position="213"/>
        <end position="235"/>
    </location>
</feature>
<name>A0ABD1L9E5_9FABA</name>
<comment type="caution">
    <text evidence="3">The sequence shown here is derived from an EMBL/GenBank/DDBJ whole genome shotgun (WGS) entry which is preliminary data.</text>
</comment>
<gene>
    <name evidence="3" type="ORF">Fmac_029060</name>
</gene>
<feature type="region of interest" description="Disordered" evidence="1">
    <location>
        <begin position="210"/>
        <end position="250"/>
    </location>
</feature>
<sequence length="250" mass="28090">MSHRKVKKTICVPGGHYEHTKNDRISCIKKEYLLPIAKIWATFIHSNISPCSHTSDVHESMSFLLYVIIDKLDVDMGNIIANEISRCANRTSDALIFPSLITHLCEVAGVNVCEPPFEKVRKPIDKAYINRYCHDGSGVEVSAETSNDDKRRSVQTMEDVEVALKKSENKDRALRRGLTLIMDGIRMLATQTGGQFNEFNVAYAEMFAKEHDWDDDESEDGEEDELFDEDIDDDVAVSGSGSEQHDGSDT</sequence>
<reference evidence="3 4" key="1">
    <citation type="submission" date="2024-08" db="EMBL/GenBank/DDBJ databases">
        <title>Insights into the chromosomal genome structure of Flemingia macrophylla.</title>
        <authorList>
            <person name="Ding Y."/>
            <person name="Zhao Y."/>
            <person name="Bi W."/>
            <person name="Wu M."/>
            <person name="Zhao G."/>
            <person name="Gong Y."/>
            <person name="Li W."/>
            <person name="Zhang P."/>
        </authorList>
    </citation>
    <scope>NUCLEOTIDE SEQUENCE [LARGE SCALE GENOMIC DNA]</scope>
    <source>
        <strain evidence="3">DYQJB</strain>
        <tissue evidence="3">Leaf</tissue>
    </source>
</reference>
<dbReference type="EMBL" id="JBGMDY010000010">
    <property type="protein sequence ID" value="KAL2320091.1"/>
    <property type="molecule type" value="Genomic_DNA"/>
</dbReference>
<evidence type="ECO:0000313" key="3">
    <source>
        <dbReference type="EMBL" id="KAL2320091.1"/>
    </source>
</evidence>
<evidence type="ECO:0000256" key="1">
    <source>
        <dbReference type="SAM" id="MobiDB-lite"/>
    </source>
</evidence>
<dbReference type="InterPro" id="IPR046796">
    <property type="entry name" value="Transposase_32_dom"/>
</dbReference>
<feature type="domain" description="Putative plant transposon protein" evidence="2">
    <location>
        <begin position="3"/>
        <end position="111"/>
    </location>
</feature>
<evidence type="ECO:0000259" key="2">
    <source>
        <dbReference type="Pfam" id="PF20167"/>
    </source>
</evidence>
<organism evidence="3 4">
    <name type="scientific">Flemingia macrophylla</name>
    <dbReference type="NCBI Taxonomy" id="520843"/>
    <lineage>
        <taxon>Eukaryota</taxon>
        <taxon>Viridiplantae</taxon>
        <taxon>Streptophyta</taxon>
        <taxon>Embryophyta</taxon>
        <taxon>Tracheophyta</taxon>
        <taxon>Spermatophyta</taxon>
        <taxon>Magnoliopsida</taxon>
        <taxon>eudicotyledons</taxon>
        <taxon>Gunneridae</taxon>
        <taxon>Pentapetalae</taxon>
        <taxon>rosids</taxon>
        <taxon>fabids</taxon>
        <taxon>Fabales</taxon>
        <taxon>Fabaceae</taxon>
        <taxon>Papilionoideae</taxon>
        <taxon>50 kb inversion clade</taxon>
        <taxon>NPAAA clade</taxon>
        <taxon>indigoferoid/millettioid clade</taxon>
        <taxon>Phaseoleae</taxon>
        <taxon>Flemingia</taxon>
    </lineage>
</organism>